<evidence type="ECO:0000256" key="1">
    <source>
        <dbReference type="PIRSR" id="PIRSR640198-1"/>
    </source>
</evidence>
<keyword evidence="2" id="KW-0547">Nucleotide-binding</keyword>
<sequence>MATPQEKLAKALEALQELQQDNDVIIINADDLPAPHKKLLKDNGFIKEVIKGWYISTRPDEREGDTTSWYMSFWRFVSVYVNSRFGNDWCLSAEQSLLLHSGNTIIPTQLLVRSPKANNNIVQLLHGTSILDNKLKIVDEESRITKDGLQLYSLEDGLVAVGEDFFTRYATDARACLAMVKDGSFLLEKLLNGGHSVVSGRLAGALRNIGNKKLADNILKTMKSAGYDVRENDPFTEQFAIKLSTRDASPYANRMRLMWHNMREVVVSNFPAPKELPSDIKAYLKEVEDNYVDDAYNSLSIEGYRVTSELIEKVKSGNWNPKDNEVDQEARNAMAARGYYQAFQLVKESIKSILEGENAGEVADDNHGDWYRELFAPSVTAGLLKAGDLAGYRSAQVYIKGSMHTPLNPDAVRDAMPVLFDLIREETHAGVRAVLGHFLFVFIHPYMDGNGRIGRFLFNVMLASGGYSWTVVPLAQRETYMAALEQASVHGDITYFAKFLGGLVQEGLK</sequence>
<dbReference type="RefSeq" id="WP_301202235.1">
    <property type="nucleotide sequence ID" value="NZ_JAPDPI010000060.1"/>
</dbReference>
<dbReference type="GO" id="GO:0005524">
    <property type="term" value="F:ATP binding"/>
    <property type="evidence" value="ECO:0007669"/>
    <property type="project" value="UniProtKB-KW"/>
</dbReference>
<dbReference type="SUPFAM" id="SSF140931">
    <property type="entry name" value="Fic-like"/>
    <property type="match status" value="1"/>
</dbReference>
<dbReference type="AlphaFoldDB" id="A0AAE3SLS4"/>
<dbReference type="InterPro" id="IPR040198">
    <property type="entry name" value="Fido_containing"/>
</dbReference>
<evidence type="ECO:0000256" key="2">
    <source>
        <dbReference type="PIRSR" id="PIRSR640198-2"/>
    </source>
</evidence>
<dbReference type="PANTHER" id="PTHR13504:SF38">
    <property type="entry name" value="FIDO DOMAIN-CONTAINING PROTEIN"/>
    <property type="match status" value="1"/>
</dbReference>
<dbReference type="PANTHER" id="PTHR13504">
    <property type="entry name" value="FIDO DOMAIN-CONTAINING PROTEIN DDB_G0283145"/>
    <property type="match status" value="1"/>
</dbReference>
<accession>A0AAE3SLS4</accession>
<feature type="binding site" evidence="2">
    <location>
        <begin position="448"/>
        <end position="455"/>
    </location>
    <ligand>
        <name>ATP</name>
        <dbReference type="ChEBI" id="CHEBI:30616"/>
    </ligand>
</feature>
<feature type="domain" description="Fido" evidence="3">
    <location>
        <begin position="358"/>
        <end position="502"/>
    </location>
</feature>
<dbReference type="Proteomes" id="UP001207408">
    <property type="component" value="Unassembled WGS sequence"/>
</dbReference>
<dbReference type="InterPro" id="IPR003812">
    <property type="entry name" value="Fido"/>
</dbReference>
<dbReference type="Pfam" id="PF02661">
    <property type="entry name" value="Fic"/>
    <property type="match status" value="1"/>
</dbReference>
<comment type="caution">
    <text evidence="4">The sequence shown here is derived from an EMBL/GenBank/DDBJ whole genome shotgun (WGS) entry which is preliminary data.</text>
</comment>
<dbReference type="Gene3D" id="1.10.3290.10">
    <property type="entry name" value="Fido-like domain"/>
    <property type="match status" value="1"/>
</dbReference>
<keyword evidence="2" id="KW-0067">ATP-binding</keyword>
<dbReference type="EMBL" id="JAPDPI010000060">
    <property type="protein sequence ID" value="MCW3807774.1"/>
    <property type="molecule type" value="Genomic_DNA"/>
</dbReference>
<gene>
    <name evidence="4" type="ORF">OM074_19250</name>
</gene>
<proteinExistence type="predicted"/>
<evidence type="ECO:0000259" key="3">
    <source>
        <dbReference type="PROSITE" id="PS51459"/>
    </source>
</evidence>
<dbReference type="InterPro" id="IPR036597">
    <property type="entry name" value="Fido-like_dom_sf"/>
</dbReference>
<evidence type="ECO:0000313" key="4">
    <source>
        <dbReference type="EMBL" id="MCW3807774.1"/>
    </source>
</evidence>
<protein>
    <submittedName>
        <fullName evidence="4">Fic family protein</fullName>
    </submittedName>
</protein>
<organism evidence="4 5">
    <name type="scientific">Plebeiibacterium marinum</name>
    <dbReference type="NCBI Taxonomy" id="2992111"/>
    <lineage>
        <taxon>Bacteria</taxon>
        <taxon>Pseudomonadati</taxon>
        <taxon>Bacteroidota</taxon>
        <taxon>Bacteroidia</taxon>
        <taxon>Marinilabiliales</taxon>
        <taxon>Marinilabiliaceae</taxon>
        <taxon>Plebeiibacterium</taxon>
    </lineage>
</organism>
<evidence type="ECO:0000313" key="5">
    <source>
        <dbReference type="Proteomes" id="UP001207408"/>
    </source>
</evidence>
<name>A0AAE3SLS4_9BACT</name>
<keyword evidence="5" id="KW-1185">Reference proteome</keyword>
<reference evidence="4" key="1">
    <citation type="submission" date="2022-10" db="EMBL/GenBank/DDBJ databases">
        <authorList>
            <person name="Yu W.X."/>
        </authorList>
    </citation>
    <scope>NUCLEOTIDE SEQUENCE</scope>
    <source>
        <strain evidence="4">D04</strain>
    </source>
</reference>
<feature type="active site" evidence="1">
    <location>
        <position position="444"/>
    </location>
</feature>
<dbReference type="PROSITE" id="PS51459">
    <property type="entry name" value="FIDO"/>
    <property type="match status" value="1"/>
</dbReference>